<name>I4EUL5_MODI5</name>
<sequence>MTRAQRQLVDPFRDVLTQAADVGQLRDDVVPDQPTRFCLHALSAAGSLPSEDAFHRLVDVAPVGLRVPPAPD</sequence>
<dbReference type="eggNOG" id="COG1309">
    <property type="taxonomic scope" value="Bacteria"/>
</dbReference>
<dbReference type="EMBL" id="FO203431">
    <property type="protein sequence ID" value="CCH87078.1"/>
    <property type="molecule type" value="Genomic_DNA"/>
</dbReference>
<organism evidence="1 2">
    <name type="scientific">Modestobacter italicus (strain DSM 44449 / CECT 9708 / BC 501)</name>
    <dbReference type="NCBI Taxonomy" id="2732864"/>
    <lineage>
        <taxon>Bacteria</taxon>
        <taxon>Bacillati</taxon>
        <taxon>Actinomycetota</taxon>
        <taxon>Actinomycetes</taxon>
        <taxon>Geodermatophilales</taxon>
        <taxon>Geodermatophilaceae</taxon>
        <taxon>Modestobacter</taxon>
    </lineage>
</organism>
<evidence type="ECO:0000313" key="1">
    <source>
        <dbReference type="EMBL" id="CCH87078.1"/>
    </source>
</evidence>
<evidence type="ECO:0000313" key="2">
    <source>
        <dbReference type="Proteomes" id="UP000006461"/>
    </source>
</evidence>
<dbReference type="OrthoDB" id="4709704at2"/>
<proteinExistence type="predicted"/>
<accession>I4EUL5</accession>
<dbReference type="Gene3D" id="1.10.357.10">
    <property type="entry name" value="Tetracycline Repressor, domain 2"/>
    <property type="match status" value="1"/>
</dbReference>
<dbReference type="HOGENOM" id="CLU_201827_0_0_11"/>
<dbReference type="KEGG" id="mmar:MODMU_1636"/>
<dbReference type="Proteomes" id="UP000006461">
    <property type="component" value="Chromosome"/>
</dbReference>
<keyword evidence="2" id="KW-1185">Reference proteome</keyword>
<dbReference type="AlphaFoldDB" id="I4EUL5"/>
<dbReference type="OMA" id="PTRFCLH"/>
<reference evidence="1 2" key="1">
    <citation type="journal article" date="2012" name="J. Bacteriol.">
        <title>Genome Sequence of Radiation-Resistant Modestobacter marinus Strain BC501, a Representative Actinobacterium That Thrives on Calcareous Stone Surfaces.</title>
        <authorList>
            <person name="Normand P."/>
            <person name="Gury J."/>
            <person name="Pujic P."/>
            <person name="Chouaia B."/>
            <person name="Crotti E."/>
            <person name="Brusetti L."/>
            <person name="Daffonchio D."/>
            <person name="Vacherie B."/>
            <person name="Barbe V."/>
            <person name="Medigue C."/>
            <person name="Calteau A."/>
            <person name="Ghodhbane-Gtari F."/>
            <person name="Essoussi I."/>
            <person name="Nouioui I."/>
            <person name="Abbassi-Ghozzi I."/>
            <person name="Gtari M."/>
        </authorList>
    </citation>
    <scope>NUCLEOTIDE SEQUENCE [LARGE SCALE GENOMIC DNA]</scope>
    <source>
        <strain evidence="2">BC 501</strain>
    </source>
</reference>
<gene>
    <name evidence="1" type="ordered locus">MODMU_1636</name>
</gene>
<protein>
    <submittedName>
        <fullName evidence="1">Transcriptional regulator</fullName>
    </submittedName>
</protein>